<gene>
    <name evidence="1" type="ORF">F503_00062</name>
</gene>
<accession>S3CF22</accession>
<dbReference type="Proteomes" id="UP000016923">
    <property type="component" value="Unassembled WGS sequence"/>
</dbReference>
<reference evidence="1 2" key="1">
    <citation type="journal article" date="2013" name="BMC Genomics">
        <title>The genome and transcriptome of the pine saprophyte Ophiostoma piceae, and a comparison with the bark beetle-associated pine pathogen Grosmannia clavigera.</title>
        <authorList>
            <person name="Haridas S."/>
            <person name="Wang Y."/>
            <person name="Lim L."/>
            <person name="Massoumi Alamouti S."/>
            <person name="Jackman S."/>
            <person name="Docking R."/>
            <person name="Robertson G."/>
            <person name="Birol I."/>
            <person name="Bohlmann J."/>
            <person name="Breuil C."/>
        </authorList>
    </citation>
    <scope>NUCLEOTIDE SEQUENCE [LARGE SCALE GENOMIC DNA]</scope>
    <source>
        <strain evidence="1 2">UAMH 11346</strain>
    </source>
</reference>
<evidence type="ECO:0000313" key="1">
    <source>
        <dbReference type="EMBL" id="EPE04908.1"/>
    </source>
</evidence>
<dbReference type="EMBL" id="KE148158">
    <property type="protein sequence ID" value="EPE04908.1"/>
    <property type="molecule type" value="Genomic_DNA"/>
</dbReference>
<dbReference type="PANTHER" id="PTHR12126:SF16">
    <property type="entry name" value="MIOREX COMPLEX COMPONENT 2"/>
    <property type="match status" value="1"/>
</dbReference>
<protein>
    <submittedName>
        <fullName evidence="1">Nad dependent epimerase dehydratase family protein</fullName>
    </submittedName>
</protein>
<dbReference type="AlphaFoldDB" id="S3CF22"/>
<dbReference type="VEuPathDB" id="FungiDB:F503_00062"/>
<dbReference type="STRING" id="1262450.S3CF22"/>
<dbReference type="HOGENOM" id="CLU_055314_1_0_1"/>
<evidence type="ECO:0000313" key="2">
    <source>
        <dbReference type="Proteomes" id="UP000016923"/>
    </source>
</evidence>
<dbReference type="GO" id="GO:0005739">
    <property type="term" value="C:mitochondrion"/>
    <property type="evidence" value="ECO:0007669"/>
    <property type="project" value="EnsemblFungi"/>
</dbReference>
<dbReference type="GO" id="GO:0044877">
    <property type="term" value="F:protein-containing complex binding"/>
    <property type="evidence" value="ECO:0007669"/>
    <property type="project" value="TreeGrafter"/>
</dbReference>
<proteinExistence type="predicted"/>
<dbReference type="InterPro" id="IPR051207">
    <property type="entry name" value="ComplexI_NDUFA9_subunit"/>
</dbReference>
<keyword evidence="2" id="KW-1185">Reference proteome</keyword>
<organism evidence="1 2">
    <name type="scientific">Ophiostoma piceae (strain UAMH 11346)</name>
    <name type="common">Sap stain fungus</name>
    <dbReference type="NCBI Taxonomy" id="1262450"/>
    <lineage>
        <taxon>Eukaryota</taxon>
        <taxon>Fungi</taxon>
        <taxon>Dikarya</taxon>
        <taxon>Ascomycota</taxon>
        <taxon>Pezizomycotina</taxon>
        <taxon>Sordariomycetes</taxon>
        <taxon>Sordariomycetidae</taxon>
        <taxon>Ophiostomatales</taxon>
        <taxon>Ophiostomataceae</taxon>
        <taxon>Ophiostoma</taxon>
    </lineage>
</organism>
<sequence length="295" mass="31027">MASAVKKLVVCGGNGFLGSRICKLGVQRGWEVTSISRSGEPKWEAVTDSKAPPPWARKVSWERADIFAPETYAPLMRGANYAVHSMGILLEVDYKGILSGRDSPLAGLKKVFDGQKPASAPVSTTTPGPARNTYEAMNRDSAILAAKAAAEGKVDAFAYISATAGAPGLPSRYLSTKRQAEQQLAAASESFSAEAAGFPTPLNRPIFIRAPFLYDVHARPFTAPIAAVAGAGTVLNNFTGGALTGFLGSMVTKPMKADEVAEAVIEALSDESVNGAIEVPRLAQLATKGWRNGML</sequence>
<dbReference type="PANTHER" id="PTHR12126">
    <property type="entry name" value="NADH-UBIQUINONE OXIDOREDUCTASE 39 KDA SUBUNIT-RELATED"/>
    <property type="match status" value="1"/>
</dbReference>
<dbReference type="OrthoDB" id="276721at2759"/>
<dbReference type="GO" id="GO:0006744">
    <property type="term" value="P:ubiquinone biosynthetic process"/>
    <property type="evidence" value="ECO:0007669"/>
    <property type="project" value="EnsemblFungi"/>
</dbReference>
<dbReference type="InterPro" id="IPR036291">
    <property type="entry name" value="NAD(P)-bd_dom_sf"/>
</dbReference>
<name>S3CF22_OPHP1</name>
<dbReference type="Gene3D" id="3.40.50.720">
    <property type="entry name" value="NAD(P)-binding Rossmann-like Domain"/>
    <property type="match status" value="1"/>
</dbReference>
<dbReference type="OMA" id="WERADIF"/>
<dbReference type="eggNOG" id="KOG4288">
    <property type="taxonomic scope" value="Eukaryota"/>
</dbReference>
<dbReference type="SUPFAM" id="SSF51735">
    <property type="entry name" value="NAD(P)-binding Rossmann-fold domains"/>
    <property type="match status" value="1"/>
</dbReference>